<accession>A0A0C1Y3Q6</accession>
<reference evidence="1" key="1">
    <citation type="submission" date="2014-11" db="EMBL/GenBank/DDBJ databases">
        <authorList>
            <person name="Malar M.C."/>
            <person name="Sen D."/>
            <person name="Tripathy S."/>
        </authorList>
    </citation>
    <scope>NUCLEOTIDE SEQUENCE</scope>
    <source>
        <strain evidence="1">BDU141951</strain>
    </source>
</reference>
<dbReference type="EMBL" id="JTHE02000003">
    <property type="protein sequence ID" value="NEV66477.1"/>
    <property type="molecule type" value="Genomic_DNA"/>
</dbReference>
<name>A0A0C1Y3Q6_9CYAN</name>
<dbReference type="PANTHER" id="PTHR43229">
    <property type="entry name" value="NODULATION PROTEIN J"/>
    <property type="match status" value="1"/>
</dbReference>
<reference evidence="1" key="3">
    <citation type="submission" date="2020-02" db="EMBL/GenBank/DDBJ databases">
        <authorList>
            <person name="Sarangi A.N."/>
            <person name="Ghosh S."/>
            <person name="Mukherjee M."/>
            <person name="Tripathy S."/>
        </authorList>
    </citation>
    <scope>NUCLEOTIDE SEQUENCE</scope>
    <source>
        <strain evidence="1">BDU141951</strain>
    </source>
</reference>
<dbReference type="InterPro" id="IPR051784">
    <property type="entry name" value="Nod_factor_ABC_transporter"/>
</dbReference>
<protein>
    <submittedName>
        <fullName evidence="1">ABC transporter permease</fullName>
    </submittedName>
</protein>
<organism evidence="1">
    <name type="scientific">Lyngbya confervoides BDU141951</name>
    <dbReference type="NCBI Taxonomy" id="1574623"/>
    <lineage>
        <taxon>Bacteria</taxon>
        <taxon>Bacillati</taxon>
        <taxon>Cyanobacteriota</taxon>
        <taxon>Cyanophyceae</taxon>
        <taxon>Oscillatoriophycideae</taxon>
        <taxon>Oscillatoriales</taxon>
        <taxon>Microcoleaceae</taxon>
        <taxon>Lyngbya</taxon>
    </lineage>
</organism>
<reference evidence="1" key="2">
    <citation type="journal article" date="2015" name="Genome Announc.">
        <title>Draft Genome Sequence of Filamentous Marine Cyanobacterium Lyngbya confervoides Strain BDU141951.</title>
        <authorList>
            <person name="Chandrababunaidu M.M."/>
            <person name="Sen D."/>
            <person name="Tripathy S."/>
        </authorList>
    </citation>
    <scope>NUCLEOTIDE SEQUENCE</scope>
    <source>
        <strain evidence="1">BDU141951</strain>
    </source>
</reference>
<proteinExistence type="predicted"/>
<gene>
    <name evidence="1" type="ORF">QQ91_005055</name>
</gene>
<dbReference type="PANTHER" id="PTHR43229:SF6">
    <property type="entry name" value="ABC-TYPE MULTIDRUG TRANSPORT SYSTEM, PERMEASE COMPONENT"/>
    <property type="match status" value="1"/>
</dbReference>
<sequence>MIDLLHVELKRTWTQFIRYPAEVIAGLIITTSVFYGLFLSARYMAGPSFAFGDRLDAVVVGYVLWSLNLYIINDIAIGLQSEAQTGTLEQVFLSPWGSPRVFFARAVASLALRFTLISGIVLILMAISGSRLSFPPALLLPFLTLVMAGYGFAFMMGACALVFKRVQQILGIFQFLLLFLLAAPFEESTGIMQHLRFFLPMIPSTGLLRDLMARDLPLDWPTFALALLNGAAYLGLGLLVFNWAEKMAKKRGSLSGY</sequence>
<comment type="caution">
    <text evidence="1">The sequence shown here is derived from an EMBL/GenBank/DDBJ whole genome shotgun (WGS) entry which is preliminary data.</text>
</comment>
<dbReference type="AlphaFoldDB" id="A0A0C1Y3Q6"/>
<evidence type="ECO:0000313" key="1">
    <source>
        <dbReference type="EMBL" id="NEV66477.1"/>
    </source>
</evidence>